<feature type="transmembrane region" description="Helical" evidence="6">
    <location>
        <begin position="55"/>
        <end position="79"/>
    </location>
</feature>
<keyword evidence="5 6" id="KW-0472">Membrane</keyword>
<evidence type="ECO:0000313" key="8">
    <source>
        <dbReference type="EMBL" id="KYG04985.1"/>
    </source>
</evidence>
<comment type="subcellular location">
    <subcellularLocation>
        <location evidence="1">Membrane</location>
        <topology evidence="1">Multi-pass membrane protein</topology>
    </subcellularLocation>
</comment>
<dbReference type="PANTHER" id="PTHR23291">
    <property type="entry name" value="BAX INHIBITOR-RELATED"/>
    <property type="match status" value="1"/>
</dbReference>
<feature type="transmembrane region" description="Helical" evidence="6">
    <location>
        <begin position="208"/>
        <end position="226"/>
    </location>
</feature>
<dbReference type="Proteomes" id="UP000075502">
    <property type="component" value="Unassembled WGS sequence"/>
</dbReference>
<keyword evidence="3 6" id="KW-0812">Transmembrane</keyword>
<gene>
    <name evidence="7" type="ORF">BE04_13415</name>
    <name evidence="8" type="ORF">BE21_43550</name>
</gene>
<proteinExistence type="inferred from homology"/>
<feature type="transmembrane region" description="Helical" evidence="6">
    <location>
        <begin position="91"/>
        <end position="114"/>
    </location>
</feature>
<evidence type="ECO:0000313" key="7">
    <source>
        <dbReference type="EMBL" id="KYF58552.1"/>
    </source>
</evidence>
<evidence type="ECO:0000256" key="1">
    <source>
        <dbReference type="ARBA" id="ARBA00004141"/>
    </source>
</evidence>
<evidence type="ECO:0000313" key="9">
    <source>
        <dbReference type="Proteomes" id="UP000075502"/>
    </source>
</evidence>
<comment type="caution">
    <text evidence="7">The sequence shown here is derived from an EMBL/GenBank/DDBJ whole genome shotgun (WGS) entry which is preliminary data.</text>
</comment>
<feature type="transmembrane region" description="Helical" evidence="6">
    <location>
        <begin position="120"/>
        <end position="141"/>
    </location>
</feature>
<dbReference type="Proteomes" id="UP000075604">
    <property type="component" value="Unassembled WGS sequence"/>
</dbReference>
<dbReference type="PANTHER" id="PTHR23291:SF50">
    <property type="entry name" value="PROTEIN LIFEGUARD 4"/>
    <property type="match status" value="1"/>
</dbReference>
<evidence type="ECO:0000256" key="2">
    <source>
        <dbReference type="ARBA" id="ARBA00010350"/>
    </source>
</evidence>
<dbReference type="GO" id="GO:0005886">
    <property type="term" value="C:plasma membrane"/>
    <property type="evidence" value="ECO:0007669"/>
    <property type="project" value="TreeGrafter"/>
</dbReference>
<dbReference type="Pfam" id="PF01027">
    <property type="entry name" value="Bax1-I"/>
    <property type="match status" value="1"/>
</dbReference>
<dbReference type="AlphaFoldDB" id="A0A150PSC4"/>
<sequence length="234" mass="25184">MDQNYVGYGNRSSVIRAAADSRERFLVRTYNHLFGAIVLFAGIEVALFKTGAASVIARAMMGTSWLVVLGAFMLVSWLASRAAHTAMSKPVQYAALVGYVVAQAIIFVPLLYIADMVAPGAIQSAAMVTMVGFAGLTAIAFVTRKDFSFLGALLRWGGICALVLIGASLLFGFQLGTFFSVAMVAFAGAAILYDTSNVLHHFPEDRHVGAALELFASVAMLFWYVLRLFTSSRD</sequence>
<dbReference type="EMBL" id="JELX01001570">
    <property type="protein sequence ID" value="KYF58552.1"/>
    <property type="molecule type" value="Genomic_DNA"/>
</dbReference>
<name>A0A150PSC4_SORCE</name>
<dbReference type="EMBL" id="JEME01002216">
    <property type="protein sequence ID" value="KYG04985.1"/>
    <property type="molecule type" value="Genomic_DNA"/>
</dbReference>
<evidence type="ECO:0000256" key="5">
    <source>
        <dbReference type="ARBA" id="ARBA00023136"/>
    </source>
</evidence>
<evidence type="ECO:0000256" key="6">
    <source>
        <dbReference type="RuleBase" id="RU004379"/>
    </source>
</evidence>
<feature type="transmembrane region" description="Helical" evidence="6">
    <location>
        <begin position="177"/>
        <end position="196"/>
    </location>
</feature>
<reference evidence="9 10" key="1">
    <citation type="submission" date="2014-02" db="EMBL/GenBank/DDBJ databases">
        <title>The small core and large imbalanced accessory genome model reveals a collaborative survival strategy of Sorangium cellulosum strains in nature.</title>
        <authorList>
            <person name="Han K."/>
            <person name="Peng R."/>
            <person name="Blom J."/>
            <person name="Li Y.-Z."/>
        </authorList>
    </citation>
    <scope>NUCLEOTIDE SEQUENCE [LARGE SCALE GENOMIC DNA]</scope>
    <source>
        <strain evidence="8 9">So0007-03</strain>
        <strain evidence="7 10">So0157-18</strain>
    </source>
</reference>
<evidence type="ECO:0000313" key="10">
    <source>
        <dbReference type="Proteomes" id="UP000075604"/>
    </source>
</evidence>
<protein>
    <submittedName>
        <fullName evidence="7">Permease</fullName>
    </submittedName>
</protein>
<feature type="transmembrane region" description="Helical" evidence="6">
    <location>
        <begin position="153"/>
        <end position="171"/>
    </location>
</feature>
<evidence type="ECO:0000256" key="4">
    <source>
        <dbReference type="ARBA" id="ARBA00022989"/>
    </source>
</evidence>
<comment type="similarity">
    <text evidence="2 6">Belongs to the BI1 family.</text>
</comment>
<dbReference type="InterPro" id="IPR006214">
    <property type="entry name" value="Bax_inhibitor_1-related"/>
</dbReference>
<evidence type="ECO:0000256" key="3">
    <source>
        <dbReference type="ARBA" id="ARBA00022692"/>
    </source>
</evidence>
<keyword evidence="4 6" id="KW-1133">Transmembrane helix</keyword>
<accession>A0A150PSC4</accession>
<organism evidence="7 10">
    <name type="scientific">Sorangium cellulosum</name>
    <name type="common">Polyangium cellulosum</name>
    <dbReference type="NCBI Taxonomy" id="56"/>
    <lineage>
        <taxon>Bacteria</taxon>
        <taxon>Pseudomonadati</taxon>
        <taxon>Myxococcota</taxon>
        <taxon>Polyangia</taxon>
        <taxon>Polyangiales</taxon>
        <taxon>Polyangiaceae</taxon>
        <taxon>Sorangium</taxon>
    </lineage>
</organism>
<feature type="transmembrane region" description="Helical" evidence="6">
    <location>
        <begin position="30"/>
        <end position="49"/>
    </location>
</feature>